<keyword evidence="4" id="KW-0788">Thiol protease</keyword>
<dbReference type="Gene3D" id="3.90.1720.10">
    <property type="entry name" value="endopeptidase domain like (from Nostoc punctiforme)"/>
    <property type="match status" value="1"/>
</dbReference>
<dbReference type="AlphaFoldDB" id="A0A432M573"/>
<organism evidence="8 9">
    <name type="scientific">Dyella choica</name>
    <dbReference type="NCBI Taxonomy" id="1927959"/>
    <lineage>
        <taxon>Bacteria</taxon>
        <taxon>Pseudomonadati</taxon>
        <taxon>Pseudomonadota</taxon>
        <taxon>Gammaproteobacteria</taxon>
        <taxon>Lysobacterales</taxon>
        <taxon>Rhodanobacteraceae</taxon>
        <taxon>Dyella</taxon>
    </lineage>
</organism>
<evidence type="ECO:0000313" key="9">
    <source>
        <dbReference type="Proteomes" id="UP000274358"/>
    </source>
</evidence>
<dbReference type="EMBL" id="RYYV01000008">
    <property type="protein sequence ID" value="RUL74962.1"/>
    <property type="molecule type" value="Genomic_DNA"/>
</dbReference>
<sequence length="493" mass="53251">MSTRTGARQGNDLERRAGRRDLVVIRSSRRTLLSAMFAAAALWSCSAIAQDVSSVVPPSGVIGVQEPMLSPGFWIARAQAPESVLMTTEQVAARNQITATRDAALVDLLSLPPTMTRERVLRWIKGAASPLSGPLVDAQGHSLSPQSLAEIQANIGMDRISASEPTRYGMAVRRAQLHTYPTAVRAYASKDATDFESFEAGTLFPGDPVVMVHPSADGKWWLVVSYQGPAWVATVDIAQGDARAVFGYAQKSPFRVVTGDELRTVFTPEAPGLSELQLDMGTRLPLASVPPDQPVNGQGPYASWAVELPVRGDDGALSFKPALLQKARDTSPDYLPLTRTNIIRQAFKFLGERYGWGHAYNTRDCSGFTSDVYRSMGLLLPPNSGAQGKSPGFAHQFFTAADSHDARVQAILNADVGDLIVVPGHVLMLLGKVDGQPYVIQDVPFVIFRDGHGTVHWTKVNEVSVTPLLPLLADGRQGYVDAMTSLVHVTALR</sequence>
<accession>A0A432M573</accession>
<evidence type="ECO:0000256" key="5">
    <source>
        <dbReference type="SAM" id="SignalP"/>
    </source>
</evidence>
<evidence type="ECO:0000313" key="8">
    <source>
        <dbReference type="EMBL" id="RUL74962.1"/>
    </source>
</evidence>
<evidence type="ECO:0000256" key="3">
    <source>
        <dbReference type="ARBA" id="ARBA00022801"/>
    </source>
</evidence>
<dbReference type="InterPro" id="IPR027017">
    <property type="entry name" value="P60_peptidase_YkfC"/>
</dbReference>
<dbReference type="InterPro" id="IPR039439">
    <property type="entry name" value="SH3b1_dom"/>
</dbReference>
<name>A0A432M573_9GAMM</name>
<dbReference type="SUPFAM" id="SSF54001">
    <property type="entry name" value="Cysteine proteinases"/>
    <property type="match status" value="1"/>
</dbReference>
<proteinExistence type="inferred from homology"/>
<keyword evidence="2" id="KW-0645">Protease</keyword>
<evidence type="ECO:0000259" key="7">
    <source>
        <dbReference type="Pfam" id="PF12913"/>
    </source>
</evidence>
<feature type="domain" description="SH3b1" evidence="7">
    <location>
        <begin position="190"/>
        <end position="232"/>
    </location>
</feature>
<dbReference type="RefSeq" id="WP_126685158.1">
    <property type="nucleotide sequence ID" value="NZ_RYYV01000008.1"/>
</dbReference>
<feature type="domain" description="NlpC/P60" evidence="6">
    <location>
        <begin position="351"/>
        <end position="432"/>
    </location>
</feature>
<evidence type="ECO:0000256" key="2">
    <source>
        <dbReference type="ARBA" id="ARBA00022670"/>
    </source>
</evidence>
<evidence type="ECO:0000259" key="6">
    <source>
        <dbReference type="Pfam" id="PF00877"/>
    </source>
</evidence>
<gene>
    <name evidence="8" type="ORF">EKH80_12850</name>
</gene>
<dbReference type="GO" id="GO:0008234">
    <property type="term" value="F:cysteine-type peptidase activity"/>
    <property type="evidence" value="ECO:0007669"/>
    <property type="project" value="UniProtKB-KW"/>
</dbReference>
<feature type="chain" id="PRO_5019164424" description="NlpC-P60 family protein" evidence="5">
    <location>
        <begin position="50"/>
        <end position="493"/>
    </location>
</feature>
<evidence type="ECO:0000256" key="4">
    <source>
        <dbReference type="ARBA" id="ARBA00022807"/>
    </source>
</evidence>
<feature type="signal peptide" evidence="5">
    <location>
        <begin position="1"/>
        <end position="49"/>
    </location>
</feature>
<dbReference type="Pfam" id="PF00877">
    <property type="entry name" value="NLPC_P60"/>
    <property type="match status" value="1"/>
</dbReference>
<keyword evidence="5" id="KW-0732">Signal</keyword>
<protein>
    <recommendedName>
        <fullName evidence="10">NlpC-P60 family protein</fullName>
    </recommendedName>
</protein>
<dbReference type="InterPro" id="IPR000064">
    <property type="entry name" value="NLP_P60_dom"/>
</dbReference>
<keyword evidence="9" id="KW-1185">Reference proteome</keyword>
<dbReference type="OrthoDB" id="9808890at2"/>
<dbReference type="GO" id="GO:0006508">
    <property type="term" value="P:proteolysis"/>
    <property type="evidence" value="ECO:0007669"/>
    <property type="project" value="UniProtKB-KW"/>
</dbReference>
<dbReference type="Proteomes" id="UP000274358">
    <property type="component" value="Unassembled WGS sequence"/>
</dbReference>
<evidence type="ECO:0008006" key="10">
    <source>
        <dbReference type="Google" id="ProtNLM"/>
    </source>
</evidence>
<dbReference type="PIRSF" id="PIRSF019015">
    <property type="entry name" value="P60_peptidase_YkfC"/>
    <property type="match status" value="1"/>
</dbReference>
<evidence type="ECO:0000256" key="1">
    <source>
        <dbReference type="ARBA" id="ARBA00007074"/>
    </source>
</evidence>
<dbReference type="Pfam" id="PF12913">
    <property type="entry name" value="SH3_6"/>
    <property type="match status" value="1"/>
</dbReference>
<comment type="similarity">
    <text evidence="1">Belongs to the peptidase C40 family.</text>
</comment>
<comment type="caution">
    <text evidence="8">The sequence shown here is derived from an EMBL/GenBank/DDBJ whole genome shotgun (WGS) entry which is preliminary data.</text>
</comment>
<reference evidence="8 9" key="1">
    <citation type="submission" date="2018-12" db="EMBL/GenBank/DDBJ databases">
        <title>Dyella dinghuensis sp. nov. DHOA06 and Dyella choica sp. nov. 4M-K27, isolated from forest soil.</title>
        <authorList>
            <person name="Qiu L.-H."/>
            <person name="Gao Z.-H."/>
        </authorList>
    </citation>
    <scope>NUCLEOTIDE SEQUENCE [LARGE SCALE GENOMIC DNA]</scope>
    <source>
        <strain evidence="8 9">4M-K27</strain>
    </source>
</reference>
<dbReference type="InterPro" id="IPR038765">
    <property type="entry name" value="Papain-like_cys_pep_sf"/>
</dbReference>
<keyword evidence="3" id="KW-0378">Hydrolase</keyword>